<gene>
    <name evidence="2" type="ORF">KIPB_012680</name>
</gene>
<proteinExistence type="predicted"/>
<dbReference type="EMBL" id="BDIP01005698">
    <property type="protein sequence ID" value="GIQ90036.1"/>
    <property type="molecule type" value="Genomic_DNA"/>
</dbReference>
<protein>
    <submittedName>
        <fullName evidence="2">Uncharacterized protein</fullName>
    </submittedName>
</protein>
<keyword evidence="3" id="KW-1185">Reference proteome</keyword>
<feature type="compositionally biased region" description="Basic and acidic residues" evidence="1">
    <location>
        <begin position="104"/>
        <end position="119"/>
    </location>
</feature>
<feature type="compositionally biased region" description="Low complexity" evidence="1">
    <location>
        <begin position="201"/>
        <end position="218"/>
    </location>
</feature>
<evidence type="ECO:0000256" key="1">
    <source>
        <dbReference type="SAM" id="MobiDB-lite"/>
    </source>
</evidence>
<feature type="non-terminal residue" evidence="2">
    <location>
        <position position="1"/>
    </location>
</feature>
<sequence length="436" mass="46147">TRLDSLREKIRQEKEGGTSTPVETYIRPDTDATCQVSIAPDPVEADTVDVMTFEAKSQTDRDGMEAHSGVQTEAVVDTRLGEWESERTGLLERLSVAQDLLDKARQTQGGEGEREREVEGVELSSGAPSPSASPLPLMSPSISMSHSHTVSGTLDTMGHRVETVSVGVSPIAEVVAAADSTPYTPPVDTVDAGVQWESLCPSTPGVSVPGSPSMGTPSASGSPSVSQAGSPSPVCAPVPTSVCTHTQTDPLDQPFSMPVVQPMVRRPMRDKAIQYSIPTPPLEDAMPRVAVPTFRARGMQSMPVLPIPSMDFGTIMSSRGGCNTQDTASSARKGGGGGYSGGGLALAADFEAHITNVVHKFHERSPSPSLSPRSHDPYGQEPGVTTRVAIDVTPQTVTRSFDPALIEGLDHLPQMIATRDECLQVGGCWVCMWYSV</sequence>
<feature type="compositionally biased region" description="Polar residues" evidence="1">
    <location>
        <begin position="219"/>
        <end position="230"/>
    </location>
</feature>
<feature type="compositionally biased region" description="Low complexity" evidence="1">
    <location>
        <begin position="121"/>
        <end position="135"/>
    </location>
</feature>
<feature type="region of interest" description="Disordered" evidence="1">
    <location>
        <begin position="104"/>
        <end position="135"/>
    </location>
</feature>
<evidence type="ECO:0000313" key="2">
    <source>
        <dbReference type="EMBL" id="GIQ90036.1"/>
    </source>
</evidence>
<dbReference type="AlphaFoldDB" id="A0A9K3D8G9"/>
<dbReference type="Proteomes" id="UP000265618">
    <property type="component" value="Unassembled WGS sequence"/>
</dbReference>
<evidence type="ECO:0000313" key="3">
    <source>
        <dbReference type="Proteomes" id="UP000265618"/>
    </source>
</evidence>
<feature type="compositionally biased region" description="Basic and acidic residues" evidence="1">
    <location>
        <begin position="1"/>
        <end position="16"/>
    </location>
</feature>
<organism evidence="2 3">
    <name type="scientific">Kipferlia bialata</name>
    <dbReference type="NCBI Taxonomy" id="797122"/>
    <lineage>
        <taxon>Eukaryota</taxon>
        <taxon>Metamonada</taxon>
        <taxon>Carpediemonas-like organisms</taxon>
        <taxon>Kipferlia</taxon>
    </lineage>
</organism>
<feature type="region of interest" description="Disordered" evidence="1">
    <location>
        <begin position="1"/>
        <end position="25"/>
    </location>
</feature>
<name>A0A9K3D8G9_9EUKA</name>
<comment type="caution">
    <text evidence="2">The sequence shown here is derived from an EMBL/GenBank/DDBJ whole genome shotgun (WGS) entry which is preliminary data.</text>
</comment>
<feature type="region of interest" description="Disordered" evidence="1">
    <location>
        <begin position="201"/>
        <end position="235"/>
    </location>
</feature>
<accession>A0A9K3D8G9</accession>
<feature type="region of interest" description="Disordered" evidence="1">
    <location>
        <begin position="361"/>
        <end position="382"/>
    </location>
</feature>
<reference evidence="2 3" key="1">
    <citation type="journal article" date="2018" name="PLoS ONE">
        <title>The draft genome of Kipferlia bialata reveals reductive genome evolution in fornicate parasites.</title>
        <authorList>
            <person name="Tanifuji G."/>
            <person name="Takabayashi S."/>
            <person name="Kume K."/>
            <person name="Takagi M."/>
            <person name="Nakayama T."/>
            <person name="Kamikawa R."/>
            <person name="Inagaki Y."/>
            <person name="Hashimoto T."/>
        </authorList>
    </citation>
    <scope>NUCLEOTIDE SEQUENCE [LARGE SCALE GENOMIC DNA]</scope>
    <source>
        <strain evidence="2">NY0173</strain>
    </source>
</reference>